<keyword evidence="1" id="KW-0812">Transmembrane</keyword>
<reference evidence="3 5" key="2">
    <citation type="submission" date="2016-10" db="EMBL/GenBank/DDBJ databases">
        <authorList>
            <person name="Varghese N."/>
            <person name="Submissions S."/>
        </authorList>
    </citation>
    <scope>NUCLEOTIDE SEQUENCE [LARGE SCALE GENOMIC DNA]</scope>
    <source>
        <strain evidence="3 5">CGMCC 1.3889</strain>
    </source>
</reference>
<feature type="transmembrane region" description="Helical" evidence="1">
    <location>
        <begin position="20"/>
        <end position="44"/>
    </location>
</feature>
<feature type="transmembrane region" description="Helical" evidence="1">
    <location>
        <begin position="179"/>
        <end position="197"/>
    </location>
</feature>
<keyword evidence="1" id="KW-0472">Membrane</keyword>
<dbReference type="EMBL" id="JQBY01000019">
    <property type="protein sequence ID" value="KRN81830.1"/>
    <property type="molecule type" value="Genomic_DNA"/>
</dbReference>
<feature type="transmembrane region" description="Helical" evidence="1">
    <location>
        <begin position="150"/>
        <end position="172"/>
    </location>
</feature>
<reference evidence="2 4" key="1">
    <citation type="journal article" date="2015" name="Genome Announc.">
        <title>Expanding the biotechnology potential of lactobacilli through comparative genomics of 213 strains and associated genera.</title>
        <authorList>
            <person name="Sun Z."/>
            <person name="Harris H.M."/>
            <person name="McCann A."/>
            <person name="Guo C."/>
            <person name="Argimon S."/>
            <person name="Zhang W."/>
            <person name="Yang X."/>
            <person name="Jeffery I.B."/>
            <person name="Cooney J.C."/>
            <person name="Kagawa T.F."/>
            <person name="Liu W."/>
            <person name="Song Y."/>
            <person name="Salvetti E."/>
            <person name="Wrobel A."/>
            <person name="Rasinkangas P."/>
            <person name="Parkhill J."/>
            <person name="Rea M.C."/>
            <person name="O'Sullivan O."/>
            <person name="Ritari J."/>
            <person name="Douillard F.P."/>
            <person name="Paul Ross R."/>
            <person name="Yang R."/>
            <person name="Briner A.E."/>
            <person name="Felis G.E."/>
            <person name="de Vos W.M."/>
            <person name="Barrangou R."/>
            <person name="Klaenhammer T.R."/>
            <person name="Caufield P.W."/>
            <person name="Cui Y."/>
            <person name="Zhang H."/>
            <person name="O'Toole P.W."/>
        </authorList>
    </citation>
    <scope>NUCLEOTIDE SEQUENCE [LARGE SCALE GENOMIC DNA]</scope>
    <source>
        <strain evidence="2 4">DSM 22301</strain>
    </source>
</reference>
<dbReference type="AlphaFoldDB" id="A0A0R2K1Y8"/>
<dbReference type="Proteomes" id="UP000051749">
    <property type="component" value="Unassembled WGS sequence"/>
</dbReference>
<dbReference type="OrthoDB" id="2249484at2"/>
<evidence type="ECO:0000313" key="5">
    <source>
        <dbReference type="Proteomes" id="UP000182818"/>
    </source>
</evidence>
<proteinExistence type="predicted"/>
<organism evidence="2 4">
    <name type="scientific">Pediococcus ethanolidurans</name>
    <dbReference type="NCBI Taxonomy" id="319653"/>
    <lineage>
        <taxon>Bacteria</taxon>
        <taxon>Bacillati</taxon>
        <taxon>Bacillota</taxon>
        <taxon>Bacilli</taxon>
        <taxon>Lactobacillales</taxon>
        <taxon>Lactobacillaceae</taxon>
        <taxon>Pediococcus</taxon>
    </lineage>
</organism>
<dbReference type="RefSeq" id="WP_057807308.1">
    <property type="nucleotide sequence ID" value="NZ_BJYP01000035.1"/>
</dbReference>
<gene>
    <name evidence="2" type="ORF">IV87_GL000778</name>
    <name evidence="3" type="ORF">SAMN04487973_1183</name>
</gene>
<evidence type="ECO:0000313" key="2">
    <source>
        <dbReference type="EMBL" id="KRN81830.1"/>
    </source>
</evidence>
<dbReference type="GeneID" id="76044141"/>
<dbReference type="STRING" id="319653.SAMN04487973_1183"/>
<name>A0A0R2K1Y8_9LACO</name>
<dbReference type="EMBL" id="FOGK01000018">
    <property type="protein sequence ID" value="SER80192.1"/>
    <property type="molecule type" value="Genomic_DNA"/>
</dbReference>
<evidence type="ECO:0000256" key="1">
    <source>
        <dbReference type="SAM" id="Phobius"/>
    </source>
</evidence>
<feature type="transmembrane region" description="Helical" evidence="1">
    <location>
        <begin position="230"/>
        <end position="250"/>
    </location>
</feature>
<dbReference type="Proteomes" id="UP000182818">
    <property type="component" value="Unassembled WGS sequence"/>
</dbReference>
<comment type="caution">
    <text evidence="2">The sequence shown here is derived from an EMBL/GenBank/DDBJ whole genome shotgun (WGS) entry which is preliminary data.</text>
</comment>
<protein>
    <submittedName>
        <fullName evidence="2">Uncharacterized protein</fullName>
    </submittedName>
</protein>
<evidence type="ECO:0000313" key="3">
    <source>
        <dbReference type="EMBL" id="SER80192.1"/>
    </source>
</evidence>
<feature type="transmembrane region" description="Helical" evidence="1">
    <location>
        <begin position="56"/>
        <end position="74"/>
    </location>
</feature>
<sequence>MKTKSVFKNKLKHSLKGVGYTYLLTLVVMFVLPVVFTFLFTGSLKGVSLHNLLQNNLLPFISVLFLFISSYRIYGPFKFYIQNGISRRTVWKATIGVVSLCSLLMSLINYGYYYMVVVPNAGNVDNTFYNQLFGQFLGFHSFWNVPAQIFYEWLLLWSFAVIGTFFGSLSALFKRRTRLIIWLTVLIGIVVVIRFLMQFHTAMNLDWTEDVIKFLVGYTKTDGEGLWNPFHPIGVMMVAIFVGTGINYWLQQHLILKNQ</sequence>
<feature type="transmembrane region" description="Helical" evidence="1">
    <location>
        <begin position="95"/>
        <end position="115"/>
    </location>
</feature>
<keyword evidence="5" id="KW-1185">Reference proteome</keyword>
<keyword evidence="1" id="KW-1133">Transmembrane helix</keyword>
<evidence type="ECO:0000313" key="4">
    <source>
        <dbReference type="Proteomes" id="UP000051749"/>
    </source>
</evidence>
<dbReference type="PATRIC" id="fig|319653.3.peg.787"/>
<accession>A0A0R2K1Y8</accession>